<dbReference type="InterPro" id="IPR010131">
    <property type="entry name" value="MdtP/NodT-like"/>
</dbReference>
<dbReference type="RefSeq" id="WP_183551433.1">
    <property type="nucleotide sequence ID" value="NZ_JACHBX010000001.1"/>
</dbReference>
<name>A0A7W9WXS1_9BURK</name>
<organism evidence="1 2">
    <name type="scientific">Massilia aurea</name>
    <dbReference type="NCBI Taxonomy" id="373040"/>
    <lineage>
        <taxon>Bacteria</taxon>
        <taxon>Pseudomonadati</taxon>
        <taxon>Pseudomonadota</taxon>
        <taxon>Betaproteobacteria</taxon>
        <taxon>Burkholderiales</taxon>
        <taxon>Oxalobacteraceae</taxon>
        <taxon>Telluria group</taxon>
        <taxon>Massilia</taxon>
    </lineage>
</organism>
<evidence type="ECO:0000313" key="2">
    <source>
        <dbReference type="Proteomes" id="UP000540787"/>
    </source>
</evidence>
<accession>A0A7W9WXS1</accession>
<gene>
    <name evidence="1" type="ORF">HD842_000876</name>
</gene>
<evidence type="ECO:0000313" key="1">
    <source>
        <dbReference type="EMBL" id="MBB6132765.1"/>
    </source>
</evidence>
<reference evidence="1 2" key="1">
    <citation type="submission" date="2020-08" db="EMBL/GenBank/DDBJ databases">
        <title>The Agave Microbiome: Exploring the role of microbial communities in plant adaptations to desert environments.</title>
        <authorList>
            <person name="Partida-Martinez L.P."/>
        </authorList>
    </citation>
    <scope>NUCLEOTIDE SEQUENCE [LARGE SCALE GENOMIC DNA]</scope>
    <source>
        <strain evidence="1 2">AT3.2</strain>
    </source>
</reference>
<protein>
    <submittedName>
        <fullName evidence="1">Outer membrane protein TolC</fullName>
    </submittedName>
</protein>
<dbReference type="SUPFAM" id="SSF56954">
    <property type="entry name" value="Outer membrane efflux proteins (OEP)"/>
    <property type="match status" value="1"/>
</dbReference>
<dbReference type="PANTHER" id="PTHR30203:SF24">
    <property type="entry name" value="BLR4935 PROTEIN"/>
    <property type="match status" value="1"/>
</dbReference>
<comment type="caution">
    <text evidence="1">The sequence shown here is derived from an EMBL/GenBank/DDBJ whole genome shotgun (WGS) entry which is preliminary data.</text>
</comment>
<dbReference type="Proteomes" id="UP000540787">
    <property type="component" value="Unassembled WGS sequence"/>
</dbReference>
<keyword evidence="2" id="KW-1185">Reference proteome</keyword>
<dbReference type="AlphaFoldDB" id="A0A7W9WXS1"/>
<dbReference type="GO" id="GO:0015562">
    <property type="term" value="F:efflux transmembrane transporter activity"/>
    <property type="evidence" value="ECO:0007669"/>
    <property type="project" value="InterPro"/>
</dbReference>
<sequence length="467" mass="49753">MASPISWHAALAPSLAVSLGLLLAGCASVAPERAFEASAAAAQARTGVDARLLRSDADRQALQTEIDTLLQAPLTQDAAVRIAALNHPGLQATYWEAGIAQADVAQAARLRNPGFGFSRMDGGGSRETERSVSIDLAGLLTMPLRQRMAARRLDETTLRVAAAIEHHVNATRRAWIEAVAAHQAVAYARQVADAADASSALMTRMTQAGNASALDLARESAFHAEAGAGVLRADRLANAAREHLTRQLGLWGAQASYTLPERLPDLPAAPAELAGVERTALSQRLDVQAARAAAAGTAADLGLTRTTRFVNVLDLGYADKRETGEPKSDGYEIGLELPLFDWGGARVARAEAVYMQSLGQVAAVAVNARSEARAGYLAYRASYDVARHYRDQVIPLRKQIADEMLLRYNGMLASPFELLADAREQAAAVHATIEALKDFWLAQVDLETAIGTRLPAPSTTDMKDTPP</sequence>
<proteinExistence type="predicted"/>
<dbReference type="EMBL" id="JACHBX010000001">
    <property type="protein sequence ID" value="MBB6132765.1"/>
    <property type="molecule type" value="Genomic_DNA"/>
</dbReference>
<dbReference type="Gene3D" id="1.20.1600.10">
    <property type="entry name" value="Outer membrane efflux proteins (OEP)"/>
    <property type="match status" value="1"/>
</dbReference>
<dbReference type="PANTHER" id="PTHR30203">
    <property type="entry name" value="OUTER MEMBRANE CATION EFFLUX PROTEIN"/>
    <property type="match status" value="1"/>
</dbReference>